<evidence type="ECO:0000256" key="4">
    <source>
        <dbReference type="ARBA" id="ARBA00022692"/>
    </source>
</evidence>
<dbReference type="Proteomes" id="UP000480178">
    <property type="component" value="Chromosome"/>
</dbReference>
<dbReference type="GO" id="GO:0005886">
    <property type="term" value="C:plasma membrane"/>
    <property type="evidence" value="ECO:0007669"/>
    <property type="project" value="UniProtKB-SubCell"/>
</dbReference>
<dbReference type="PANTHER" id="PTHR43634:SF2">
    <property type="entry name" value="LOW CONDUCTANCE MECHANOSENSITIVE CHANNEL YNAI"/>
    <property type="match status" value="1"/>
</dbReference>
<dbReference type="SUPFAM" id="SSF82689">
    <property type="entry name" value="Mechanosensitive channel protein MscS (YggB), C-terminal domain"/>
    <property type="match status" value="1"/>
</dbReference>
<keyword evidence="3" id="KW-1003">Cell membrane</keyword>
<evidence type="ECO:0000256" key="1">
    <source>
        <dbReference type="ARBA" id="ARBA00004651"/>
    </source>
</evidence>
<evidence type="ECO:0000256" key="6">
    <source>
        <dbReference type="ARBA" id="ARBA00023136"/>
    </source>
</evidence>
<organism evidence="10 11">
    <name type="scientific">Rhodocytophaga rosea</name>
    <dbReference type="NCBI Taxonomy" id="2704465"/>
    <lineage>
        <taxon>Bacteria</taxon>
        <taxon>Pseudomonadati</taxon>
        <taxon>Bacteroidota</taxon>
        <taxon>Cytophagia</taxon>
        <taxon>Cytophagales</taxon>
        <taxon>Rhodocytophagaceae</taxon>
        <taxon>Rhodocytophaga</taxon>
    </lineage>
</organism>
<dbReference type="Gene3D" id="3.30.70.100">
    <property type="match status" value="1"/>
</dbReference>
<keyword evidence="4 7" id="KW-0812">Transmembrane</keyword>
<accession>A0A6C0GKM2</accession>
<keyword evidence="5 7" id="KW-1133">Transmembrane helix</keyword>
<dbReference type="Pfam" id="PF21082">
    <property type="entry name" value="MS_channel_3rd"/>
    <property type="match status" value="1"/>
</dbReference>
<feature type="domain" description="Mechanosensitive ion channel MscS" evidence="8">
    <location>
        <begin position="196"/>
        <end position="261"/>
    </location>
</feature>
<keyword evidence="11" id="KW-1185">Reference proteome</keyword>
<evidence type="ECO:0000313" key="11">
    <source>
        <dbReference type="Proteomes" id="UP000480178"/>
    </source>
</evidence>
<dbReference type="GO" id="GO:0008381">
    <property type="term" value="F:mechanosensitive monoatomic ion channel activity"/>
    <property type="evidence" value="ECO:0007669"/>
    <property type="project" value="UniProtKB-ARBA"/>
</dbReference>
<dbReference type="InterPro" id="IPR011014">
    <property type="entry name" value="MscS_channel_TM-2"/>
</dbReference>
<protein>
    <submittedName>
        <fullName evidence="10">Mechanosensitive ion channel family protein</fullName>
    </submittedName>
</protein>
<comment type="similarity">
    <text evidence="2">Belongs to the MscS (TC 1.A.23) family.</text>
</comment>
<dbReference type="InterPro" id="IPR010920">
    <property type="entry name" value="LSM_dom_sf"/>
</dbReference>
<name>A0A6C0GKM2_9BACT</name>
<feature type="transmembrane region" description="Helical" evidence="7">
    <location>
        <begin position="153"/>
        <end position="171"/>
    </location>
</feature>
<feature type="transmembrane region" description="Helical" evidence="7">
    <location>
        <begin position="70"/>
        <end position="90"/>
    </location>
</feature>
<dbReference type="InterPro" id="IPR006685">
    <property type="entry name" value="MscS_channel_2nd"/>
</dbReference>
<keyword evidence="6 7" id="KW-0472">Membrane</keyword>
<reference evidence="10 11" key="1">
    <citation type="submission" date="2020-01" db="EMBL/GenBank/DDBJ databases">
        <authorList>
            <person name="Kim M.K."/>
        </authorList>
    </citation>
    <scope>NUCLEOTIDE SEQUENCE [LARGE SCALE GENOMIC DNA]</scope>
    <source>
        <strain evidence="10 11">172606-1</strain>
    </source>
</reference>
<evidence type="ECO:0000313" key="10">
    <source>
        <dbReference type="EMBL" id="QHT68631.1"/>
    </source>
</evidence>
<evidence type="ECO:0000259" key="8">
    <source>
        <dbReference type="Pfam" id="PF00924"/>
    </source>
</evidence>
<sequence>MNFEQYLNQRFWGNRLENILWCIGILIFGLLLKRAISLLLSNILFRLVKKESENLPLTDFLKLMRQPVEMFISLVVIYTAFSFLVFPPQWQLVSVRQFGLRMFLLKTYQLLIIIAVTWLVMNCFNFFMLVMARRAVRKGSGFNEQLIPFLKEVFKVFLVIFAFFFALGALFSLDIGSIIAGLGIGGLAVALAAKESLENLFASFTIFLDKPFVAGDTVQVGTIQGTVEKVGFRSTRIRTLDKSFLTIPNKMMIDQPLDNQTQRRFRRARFTIGLDYQTPTAIVQSICDDIRKAIAANDLTKSEPGQVRFTDFGESSLNVLVLFFVETVDFSEYNQVKEAINIKIIEIVKKHQASFAFPSRTIHVIQEPIAKSVSSTF</sequence>
<dbReference type="PROSITE" id="PS01246">
    <property type="entry name" value="UPF0003"/>
    <property type="match status" value="1"/>
</dbReference>
<dbReference type="InterPro" id="IPR006686">
    <property type="entry name" value="MscS_channel_CS"/>
</dbReference>
<evidence type="ECO:0000256" key="5">
    <source>
        <dbReference type="ARBA" id="ARBA00022989"/>
    </source>
</evidence>
<dbReference type="KEGG" id="rhoz:GXP67_19265"/>
<comment type="subcellular location">
    <subcellularLocation>
        <location evidence="1">Cell membrane</location>
        <topology evidence="1">Multi-pass membrane protein</topology>
    </subcellularLocation>
</comment>
<dbReference type="SUPFAM" id="SSF50182">
    <property type="entry name" value="Sm-like ribonucleoproteins"/>
    <property type="match status" value="1"/>
</dbReference>
<dbReference type="PANTHER" id="PTHR43634">
    <property type="entry name" value="OW CONDUCTANCE MECHANOSENSITIVE CHANNEL"/>
    <property type="match status" value="1"/>
</dbReference>
<dbReference type="InterPro" id="IPR045042">
    <property type="entry name" value="YnaI-like"/>
</dbReference>
<gene>
    <name evidence="10" type="ORF">GXP67_19265</name>
</gene>
<evidence type="ECO:0000256" key="7">
    <source>
        <dbReference type="SAM" id="Phobius"/>
    </source>
</evidence>
<dbReference type="Gene3D" id="1.10.287.1260">
    <property type="match status" value="1"/>
</dbReference>
<dbReference type="InterPro" id="IPR049278">
    <property type="entry name" value="MS_channel_C"/>
</dbReference>
<dbReference type="InterPro" id="IPR011066">
    <property type="entry name" value="MscS_channel_C_sf"/>
</dbReference>
<feature type="transmembrane region" description="Helical" evidence="7">
    <location>
        <begin position="18"/>
        <end position="40"/>
    </location>
</feature>
<evidence type="ECO:0000259" key="9">
    <source>
        <dbReference type="Pfam" id="PF21082"/>
    </source>
</evidence>
<dbReference type="AlphaFoldDB" id="A0A6C0GKM2"/>
<evidence type="ECO:0000256" key="3">
    <source>
        <dbReference type="ARBA" id="ARBA00022475"/>
    </source>
</evidence>
<dbReference type="Gene3D" id="2.30.30.60">
    <property type="match status" value="1"/>
</dbReference>
<feature type="domain" description="Mechanosensitive ion channel MscS C-terminal" evidence="9">
    <location>
        <begin position="269"/>
        <end position="354"/>
    </location>
</feature>
<dbReference type="RefSeq" id="WP_162444642.1">
    <property type="nucleotide sequence ID" value="NZ_CP048222.1"/>
</dbReference>
<dbReference type="InterPro" id="IPR023408">
    <property type="entry name" value="MscS_beta-dom_sf"/>
</dbReference>
<evidence type="ECO:0000256" key="2">
    <source>
        <dbReference type="ARBA" id="ARBA00008017"/>
    </source>
</evidence>
<proteinExistence type="inferred from homology"/>
<dbReference type="SUPFAM" id="SSF82861">
    <property type="entry name" value="Mechanosensitive channel protein MscS (YggB), transmembrane region"/>
    <property type="match status" value="1"/>
</dbReference>
<feature type="transmembrane region" description="Helical" evidence="7">
    <location>
        <begin position="110"/>
        <end position="132"/>
    </location>
</feature>
<dbReference type="EMBL" id="CP048222">
    <property type="protein sequence ID" value="QHT68631.1"/>
    <property type="molecule type" value="Genomic_DNA"/>
</dbReference>
<dbReference type="Pfam" id="PF00924">
    <property type="entry name" value="MS_channel_2nd"/>
    <property type="match status" value="1"/>
</dbReference>